<feature type="region of interest" description="Disordered" evidence="1">
    <location>
        <begin position="1"/>
        <end position="35"/>
    </location>
</feature>
<dbReference type="OrthoDB" id="5241668at2"/>
<evidence type="ECO:0000313" key="4">
    <source>
        <dbReference type="EMBL" id="TWP33432.1"/>
    </source>
</evidence>
<reference evidence="4 5" key="2">
    <citation type="submission" date="2019-08" db="EMBL/GenBank/DDBJ databases">
        <title>Jejuicoccus antrihumi gen. nov., sp. nov., a new member of the family Dermacoccaceae isolated from a cave.</title>
        <authorList>
            <person name="Schumann P."/>
            <person name="Kim I.S."/>
        </authorList>
    </citation>
    <scope>NUCLEOTIDE SEQUENCE [LARGE SCALE GENOMIC DNA]</scope>
    <source>
        <strain evidence="4 5">C5-26</strain>
    </source>
</reference>
<dbReference type="EMBL" id="VCQV01000042">
    <property type="protein sequence ID" value="TWP33432.1"/>
    <property type="molecule type" value="Genomic_DNA"/>
</dbReference>
<accession>A0A563DU32</accession>
<dbReference type="Proteomes" id="UP000320244">
    <property type="component" value="Unassembled WGS sequence"/>
</dbReference>
<dbReference type="Pfam" id="PF14258">
    <property type="entry name" value="DUF4350"/>
    <property type="match status" value="1"/>
</dbReference>
<proteinExistence type="predicted"/>
<evidence type="ECO:0000256" key="2">
    <source>
        <dbReference type="SAM" id="Phobius"/>
    </source>
</evidence>
<keyword evidence="2" id="KW-0812">Transmembrane</keyword>
<feature type="domain" description="DUF4350" evidence="3">
    <location>
        <begin position="72"/>
        <end position="248"/>
    </location>
</feature>
<dbReference type="AlphaFoldDB" id="A0A563DU32"/>
<keyword evidence="2" id="KW-0472">Membrane</keyword>
<name>A0A563DU32_9MICO</name>
<feature type="compositionally biased region" description="Basic residues" evidence="1">
    <location>
        <begin position="1"/>
        <end position="17"/>
    </location>
</feature>
<dbReference type="InterPro" id="IPR025646">
    <property type="entry name" value="DUF4350"/>
</dbReference>
<gene>
    <name evidence="4" type="ORF">FGL98_21375</name>
</gene>
<protein>
    <submittedName>
        <fullName evidence="4">DUF4350 domain-containing protein</fullName>
    </submittedName>
</protein>
<feature type="transmembrane region" description="Helical" evidence="2">
    <location>
        <begin position="42"/>
        <end position="62"/>
    </location>
</feature>
<evidence type="ECO:0000259" key="3">
    <source>
        <dbReference type="Pfam" id="PF14258"/>
    </source>
</evidence>
<comment type="caution">
    <text evidence="4">The sequence shown here is derived from an EMBL/GenBank/DDBJ whole genome shotgun (WGS) entry which is preliminary data.</text>
</comment>
<sequence length="408" mass="43610">MLRRCHRRPGQRRRCPRPRPPAGAGTAHASGSPGRTVTRRRLLGWGALTLALLLVAVITVALTRTNGEPLDPDNPHSTGAQALARVLSHQGVHLQTVRDRDALDAAAPTPGTTLVVTRPELLSPSTLRNLSDQRVDRIVLIDPDRYVVDQLELPVLVSTASGSPTASGSCAVTGLDGLQLSGFQHTYQPVGAGEPPGCFTSTEDPGQVLIDLPRHGSAPQVVLFGSADVLRNDTVLHGDNAAIALRVLGQDHTLIWFAASSSSQEAAAGAPSVWPAWVRPSIIVIALAVLLLALWRGRRLGALVPEPLPVIVPANEITRSRGQLYRRAKATGRAGTILREATRTRLTAYLQLPHGCPPQTLVQAAARSSGREPGEVDRLLFGPMPEDEVSMTSIAQDLSSIERQVRPR</sequence>
<keyword evidence="2" id="KW-1133">Transmembrane helix</keyword>
<keyword evidence="5" id="KW-1185">Reference proteome</keyword>
<organism evidence="4 5">
    <name type="scientific">Leekyejoonella antrihumi</name>
    <dbReference type="NCBI Taxonomy" id="1660198"/>
    <lineage>
        <taxon>Bacteria</taxon>
        <taxon>Bacillati</taxon>
        <taxon>Actinomycetota</taxon>
        <taxon>Actinomycetes</taxon>
        <taxon>Micrococcales</taxon>
        <taxon>Dermacoccaceae</taxon>
        <taxon>Leekyejoonella</taxon>
    </lineage>
</organism>
<evidence type="ECO:0000313" key="5">
    <source>
        <dbReference type="Proteomes" id="UP000320244"/>
    </source>
</evidence>
<evidence type="ECO:0000256" key="1">
    <source>
        <dbReference type="SAM" id="MobiDB-lite"/>
    </source>
</evidence>
<reference evidence="4 5" key="1">
    <citation type="submission" date="2019-05" db="EMBL/GenBank/DDBJ databases">
        <authorList>
            <person name="Lee S.D."/>
        </authorList>
    </citation>
    <scope>NUCLEOTIDE SEQUENCE [LARGE SCALE GENOMIC DNA]</scope>
    <source>
        <strain evidence="4 5">C5-26</strain>
    </source>
</reference>